<evidence type="ECO:0000313" key="2">
    <source>
        <dbReference type="EMBL" id="PZQ77278.1"/>
    </source>
</evidence>
<comment type="caution">
    <text evidence="2">The sequence shown here is derived from an EMBL/GenBank/DDBJ whole genome shotgun (WGS) entry which is preliminary data.</text>
</comment>
<keyword evidence="1 2" id="KW-0808">Transferase</keyword>
<reference evidence="2 3" key="1">
    <citation type="submission" date="2017-08" db="EMBL/GenBank/DDBJ databases">
        <title>Infants hospitalized years apart are colonized by the same room-sourced microbial strains.</title>
        <authorList>
            <person name="Brooks B."/>
            <person name="Olm M.R."/>
            <person name="Firek B.A."/>
            <person name="Baker R."/>
            <person name="Thomas B.C."/>
            <person name="Morowitz M.J."/>
            <person name="Banfield J.F."/>
        </authorList>
    </citation>
    <scope>NUCLEOTIDE SEQUENCE [LARGE SCALE GENOMIC DNA]</scope>
    <source>
        <strain evidence="2">S2_005_003_R2_41</strain>
    </source>
</reference>
<dbReference type="GO" id="GO:0016743">
    <property type="term" value="F:carboxyl- or carbamoyltransferase activity"/>
    <property type="evidence" value="ECO:0007669"/>
    <property type="project" value="InterPro"/>
</dbReference>
<evidence type="ECO:0000313" key="3">
    <source>
        <dbReference type="Proteomes" id="UP000249135"/>
    </source>
</evidence>
<dbReference type="InterPro" id="IPR036901">
    <property type="entry name" value="Asp/Orn_carbamoylTrfase_sf"/>
</dbReference>
<accession>A0A2W5QJ72</accession>
<dbReference type="Proteomes" id="UP000249135">
    <property type="component" value="Unassembled WGS sequence"/>
</dbReference>
<name>A0A2W5QJ72_VARPD</name>
<dbReference type="SUPFAM" id="SSF53671">
    <property type="entry name" value="Aspartate/ornithine carbamoyltransferase"/>
    <property type="match status" value="1"/>
</dbReference>
<dbReference type="AlphaFoldDB" id="A0A2W5QJ72"/>
<organism evidence="2 3">
    <name type="scientific">Variovorax paradoxus</name>
    <dbReference type="NCBI Taxonomy" id="34073"/>
    <lineage>
        <taxon>Bacteria</taxon>
        <taxon>Pseudomonadati</taxon>
        <taxon>Pseudomonadota</taxon>
        <taxon>Betaproteobacteria</taxon>
        <taxon>Burkholderiales</taxon>
        <taxon>Comamonadaceae</taxon>
        <taxon>Variovorax</taxon>
    </lineage>
</organism>
<gene>
    <name evidence="2" type="ORF">DI563_04305</name>
</gene>
<protein>
    <submittedName>
        <fullName evidence="2">Ornithine carbamoyltransferase</fullName>
    </submittedName>
</protein>
<sequence>MSLPPTPGRVFDDPLAVEDATGDIVGRARQLWTARQEGRPPQPLRGRHLGLVYAVACSRSQALFCDAAHALGAQVAVMPLQLRVDDPPHEVSSTARMLGRLYEAIECQGVEPIVVGRIAEHAGIPVLDDAAVRLASLDLLAQRVQPGLPARQGRTLVLQALILHALA</sequence>
<dbReference type="Gene3D" id="3.40.50.1370">
    <property type="entry name" value="Aspartate/ornithine carbamoyltransferase"/>
    <property type="match status" value="1"/>
</dbReference>
<dbReference type="GO" id="GO:0016597">
    <property type="term" value="F:amino acid binding"/>
    <property type="evidence" value="ECO:0007669"/>
    <property type="project" value="InterPro"/>
</dbReference>
<dbReference type="GO" id="GO:0006520">
    <property type="term" value="P:amino acid metabolic process"/>
    <property type="evidence" value="ECO:0007669"/>
    <property type="project" value="InterPro"/>
</dbReference>
<evidence type="ECO:0000256" key="1">
    <source>
        <dbReference type="ARBA" id="ARBA00022679"/>
    </source>
</evidence>
<dbReference type="EMBL" id="QFPP01000025">
    <property type="protein sequence ID" value="PZQ77278.1"/>
    <property type="molecule type" value="Genomic_DNA"/>
</dbReference>
<proteinExistence type="predicted"/>